<accession>M2S743</accession>
<feature type="compositionally biased region" description="Polar residues" evidence="1">
    <location>
        <begin position="263"/>
        <end position="278"/>
    </location>
</feature>
<dbReference type="Gene3D" id="2.30.29.30">
    <property type="entry name" value="Pleckstrin-homology domain (PH domain)/Phosphotyrosine-binding domain (PTB)"/>
    <property type="match status" value="1"/>
</dbReference>
<dbReference type="Gene3D" id="1.20.900.10">
    <property type="entry name" value="Dbl homology (DH) domain"/>
    <property type="match status" value="1"/>
</dbReference>
<evidence type="ECO:0000256" key="1">
    <source>
        <dbReference type="SAM" id="MobiDB-lite"/>
    </source>
</evidence>
<dbReference type="AlphaFoldDB" id="M2S743"/>
<feature type="region of interest" description="Disordered" evidence="1">
    <location>
        <begin position="263"/>
        <end position="291"/>
    </location>
</feature>
<dbReference type="Proteomes" id="UP000011755">
    <property type="component" value="Unassembled WGS sequence"/>
</dbReference>
<sequence length="688" mass="79305">MEILPEPSLTLLDVFMLYQTSTFPATVRKINETESFFWNKVLELETPFNEYLFIKILTAIHNQWSSYTSNYQQHSFESNDTNVFTRNRGVSDADKKNKILIDTSISPVFASDDHKLSNSSSSKAHLITTSKDNLVKPKCQTHGDTYLLSASSSSCPNKTNDHSELLRTEQIGTPPKFLEPLPKLSRPTLKRTIPGAFSSTRNISFTPHDKHKRPAIPDKKLTKSRSMECMLSAFDSELVTRGEIALRERRRVGINTLTTKSLAPTQFTNETTKLSTNTNESKKDSKKQQEDDNEWQLFSSLLQRKTLKNVIKIPSTKEIERMMNTDNLVEKYLRGKFNAIQYEGGTTDILINGNKIAISAGVLVDVLNGNYINNFIYNQKEYYEGLHTLAILYIGTIRPFCSIRNSSRIIVSALKTFNKLIPPIMALERRISRMFTFEKGNENIINALEWYSKELICYGMYIEKIKKIRELIQLTYKEDVLHSLEIAINEYEETHEKVKPFEELIELPIQHFGRLGAFLFYLMSKTSEPSQIIKQTIKKYIQVLSSISDLSLKKLNQITGMDLKKKGRYLIHFGGVKITSKEFKGKEWKLCLLFNDILLIAKIDVTEKYRNEREILTRFENAPSGNDISLLKKYYCKVEYTCDTSKLIVCSDKNYSFTLNTMICICYNMKERDNWISSFHSVKVSFLN</sequence>
<proteinExistence type="predicted"/>
<protein>
    <recommendedName>
        <fullName evidence="4">PH domain-containing protein</fullName>
    </recommendedName>
</protein>
<evidence type="ECO:0008006" key="4">
    <source>
        <dbReference type="Google" id="ProtNLM"/>
    </source>
</evidence>
<evidence type="ECO:0000313" key="3">
    <source>
        <dbReference type="Proteomes" id="UP000011755"/>
    </source>
</evidence>
<dbReference type="InterPro" id="IPR035899">
    <property type="entry name" value="DBL_dom_sf"/>
</dbReference>
<feature type="compositionally biased region" description="Basic and acidic residues" evidence="1">
    <location>
        <begin position="280"/>
        <end position="290"/>
    </location>
</feature>
<gene>
    <name evidence="2" type="ORF">EHI5A_028500</name>
</gene>
<dbReference type="InterPro" id="IPR011993">
    <property type="entry name" value="PH-like_dom_sf"/>
</dbReference>
<dbReference type="VEuPathDB" id="AmoebaDB:EHI5A_028500"/>
<organism evidence="2 3">
    <name type="scientific">Entamoeba histolytica KU27</name>
    <dbReference type="NCBI Taxonomy" id="885311"/>
    <lineage>
        <taxon>Eukaryota</taxon>
        <taxon>Amoebozoa</taxon>
        <taxon>Evosea</taxon>
        <taxon>Archamoebae</taxon>
        <taxon>Mastigamoebida</taxon>
        <taxon>Entamoebidae</taxon>
        <taxon>Entamoeba</taxon>
    </lineage>
</organism>
<evidence type="ECO:0000313" key="2">
    <source>
        <dbReference type="EMBL" id="EMD47181.1"/>
    </source>
</evidence>
<reference evidence="2 3" key="1">
    <citation type="submission" date="2013-02" db="EMBL/GenBank/DDBJ databases">
        <authorList>
            <person name="Hannick L."/>
            <person name="Zafar N."/>
            <person name="Lorenzi H."/>
            <person name="Ali I.A."/>
            <person name="Petri W.P."/>
            <person name="Caler E."/>
        </authorList>
    </citation>
    <scope>NUCLEOTIDE SEQUENCE [LARGE SCALE GENOMIC DNA]</scope>
    <source>
        <strain evidence="2 3">KU27</strain>
    </source>
</reference>
<dbReference type="OrthoDB" id="28356at2759"/>
<name>M2S743_ENTHI</name>
<dbReference type="EMBL" id="KB444385">
    <property type="protein sequence ID" value="EMD47181.1"/>
    <property type="molecule type" value="Genomic_DNA"/>
</dbReference>